<feature type="transmembrane region" description="Helical" evidence="9">
    <location>
        <begin position="364"/>
        <end position="381"/>
    </location>
</feature>
<evidence type="ECO:0000256" key="3">
    <source>
        <dbReference type="ARBA" id="ARBA00022448"/>
    </source>
</evidence>
<feature type="transmembrane region" description="Helical" evidence="9">
    <location>
        <begin position="388"/>
        <end position="410"/>
    </location>
</feature>
<dbReference type="InterPro" id="IPR005829">
    <property type="entry name" value="Sugar_transporter_CS"/>
</dbReference>
<accession>A0AAN7Y5P1</accession>
<dbReference type="Pfam" id="PF00083">
    <property type="entry name" value="Sugar_tr"/>
    <property type="match status" value="1"/>
</dbReference>
<keyword evidence="6 9" id="KW-0472">Membrane</keyword>
<reference evidence="11 12" key="1">
    <citation type="submission" date="2023-08" db="EMBL/GenBank/DDBJ databases">
        <title>Black Yeasts Isolated from many extreme environments.</title>
        <authorList>
            <person name="Coleine C."/>
            <person name="Stajich J.E."/>
            <person name="Selbmann L."/>
        </authorList>
    </citation>
    <scope>NUCLEOTIDE SEQUENCE [LARGE SCALE GENOMIC DNA]</scope>
    <source>
        <strain evidence="11 12">CCFEE 5910</strain>
    </source>
</reference>
<dbReference type="InterPro" id="IPR003663">
    <property type="entry name" value="Sugar/inositol_transpt"/>
</dbReference>
<dbReference type="InterPro" id="IPR036259">
    <property type="entry name" value="MFS_trans_sf"/>
</dbReference>
<evidence type="ECO:0000256" key="1">
    <source>
        <dbReference type="ARBA" id="ARBA00004141"/>
    </source>
</evidence>
<dbReference type="InterPro" id="IPR005828">
    <property type="entry name" value="MFS_sugar_transport-like"/>
</dbReference>
<evidence type="ECO:0000256" key="9">
    <source>
        <dbReference type="SAM" id="Phobius"/>
    </source>
</evidence>
<keyword evidence="4 9" id="KW-0812">Transmembrane</keyword>
<comment type="similarity">
    <text evidence="2 8">Belongs to the major facilitator superfamily. Sugar transporter (TC 2.A.1.1) family.</text>
</comment>
<feature type="transmembrane region" description="Helical" evidence="9">
    <location>
        <begin position="422"/>
        <end position="444"/>
    </location>
</feature>
<keyword evidence="7" id="KW-0462">Maltose metabolism</keyword>
<evidence type="ECO:0000256" key="4">
    <source>
        <dbReference type="ARBA" id="ARBA00022692"/>
    </source>
</evidence>
<comment type="caution">
    <text evidence="11">The sequence shown here is derived from an EMBL/GenBank/DDBJ whole genome shotgun (WGS) entry which is preliminary data.</text>
</comment>
<evidence type="ECO:0000256" key="8">
    <source>
        <dbReference type="RuleBase" id="RU003346"/>
    </source>
</evidence>
<dbReference type="PANTHER" id="PTHR48022:SF5">
    <property type="entry name" value="ALPHA-GLUCOSIDES PERMEASE MPH2-RELATED"/>
    <property type="match status" value="1"/>
</dbReference>
<proteinExistence type="inferred from homology"/>
<dbReference type="GO" id="GO:0000023">
    <property type="term" value="P:maltose metabolic process"/>
    <property type="evidence" value="ECO:0007669"/>
    <property type="project" value="UniProtKB-KW"/>
</dbReference>
<dbReference type="GO" id="GO:0005351">
    <property type="term" value="F:carbohydrate:proton symporter activity"/>
    <property type="evidence" value="ECO:0007669"/>
    <property type="project" value="TreeGrafter"/>
</dbReference>
<feature type="transmembrane region" description="Helical" evidence="9">
    <location>
        <begin position="456"/>
        <end position="474"/>
    </location>
</feature>
<dbReference type="Gene3D" id="1.20.1250.20">
    <property type="entry name" value="MFS general substrate transporter like domains"/>
    <property type="match status" value="1"/>
</dbReference>
<feature type="transmembrane region" description="Helical" evidence="9">
    <location>
        <begin position="486"/>
        <end position="507"/>
    </location>
</feature>
<dbReference type="Proteomes" id="UP001309876">
    <property type="component" value="Unassembled WGS sequence"/>
</dbReference>
<evidence type="ECO:0000256" key="6">
    <source>
        <dbReference type="ARBA" id="ARBA00023136"/>
    </source>
</evidence>
<feature type="transmembrane region" description="Helical" evidence="9">
    <location>
        <begin position="326"/>
        <end position="344"/>
    </location>
</feature>
<gene>
    <name evidence="11" type="ORF">LTR05_006354</name>
</gene>
<dbReference type="InterPro" id="IPR020846">
    <property type="entry name" value="MFS_dom"/>
</dbReference>
<dbReference type="GO" id="GO:0016020">
    <property type="term" value="C:membrane"/>
    <property type="evidence" value="ECO:0007669"/>
    <property type="project" value="UniProtKB-SubCell"/>
</dbReference>
<dbReference type="SUPFAM" id="SSF103473">
    <property type="entry name" value="MFS general substrate transporter"/>
    <property type="match status" value="1"/>
</dbReference>
<dbReference type="PANTHER" id="PTHR48022">
    <property type="entry name" value="PLASTIDIC GLUCOSE TRANSPORTER 4"/>
    <property type="match status" value="1"/>
</dbReference>
<dbReference type="InterPro" id="IPR050360">
    <property type="entry name" value="MFS_Sugar_Transporters"/>
</dbReference>
<keyword evidence="12" id="KW-1185">Reference proteome</keyword>
<dbReference type="EMBL" id="JAVRRJ010000006">
    <property type="protein sequence ID" value="KAK5083848.1"/>
    <property type="molecule type" value="Genomic_DNA"/>
</dbReference>
<evidence type="ECO:0000313" key="11">
    <source>
        <dbReference type="EMBL" id="KAK5083848.1"/>
    </source>
</evidence>
<name>A0AAN7Y5P1_9EURO</name>
<evidence type="ECO:0000313" key="12">
    <source>
        <dbReference type="Proteomes" id="UP001309876"/>
    </source>
</evidence>
<comment type="subcellular location">
    <subcellularLocation>
        <location evidence="1">Membrane</location>
        <topology evidence="1">Multi-pass membrane protein</topology>
    </subcellularLocation>
</comment>
<keyword evidence="3 8" id="KW-0813">Transport</keyword>
<sequence length="566" mass="63382">MSRRASVVPVDRHNDGVLRVRDDSVRKMSATPDFAGKDFLDAKEASSAEKSMSVRDSLRLYKKAVSYSLIMSLAVIMEGYDLSLMGSFMGYDAFKRRYGTEVDELGEPIISAPWQTGLQNGVQVGSIIGLYLNGWVSEKIGYRKTMLGSLVLMVAFIFLPFFAPNIETILAGAVLQGIPWGVFQTLTVTYASEVTPTNLRAYLTTYVNLCWVMGQLIAAGVLRGCSTIEGQWSYRLPFAIQWVWPPLIFVGAWLAPESPWWLVRKERYDDARKSLRALTSPGTNLPFDLEGQLAMIKATNELEKAMSSGTSYLQCFKGIDLRRTEISSMAWVIQAFCGAALMGYSVQFYREAGMSEENALNMNIGQYCMGFAGTVGSWFLMRRLGRRFLYLWGLLIMCGLLVVVGGLGFISNDNEGAQWGIGSLLLIYTFVYDITVGPVCYSLVAEIPSTRLKIKTVVLARNFYNIGGIINNIIMPRMLGPNEWNWGARTGLFWAGACALLVTWTFFRLPEPKDRTYGELDVLFENRVSARRFHKTRVDQFSGDHLEIVPDDISSGDDRHFAEMKV</sequence>
<dbReference type="PROSITE" id="PS00217">
    <property type="entry name" value="SUGAR_TRANSPORT_2"/>
    <property type="match status" value="1"/>
</dbReference>
<evidence type="ECO:0000256" key="5">
    <source>
        <dbReference type="ARBA" id="ARBA00022989"/>
    </source>
</evidence>
<dbReference type="NCBIfam" id="TIGR00879">
    <property type="entry name" value="SP"/>
    <property type="match status" value="1"/>
</dbReference>
<feature type="transmembrane region" description="Helical" evidence="9">
    <location>
        <begin position="242"/>
        <end position="263"/>
    </location>
</feature>
<dbReference type="AlphaFoldDB" id="A0AAN7Y5P1"/>
<evidence type="ECO:0000256" key="7">
    <source>
        <dbReference type="ARBA" id="ARBA00026248"/>
    </source>
</evidence>
<feature type="transmembrane region" description="Helical" evidence="9">
    <location>
        <begin position="145"/>
        <end position="163"/>
    </location>
</feature>
<evidence type="ECO:0000256" key="2">
    <source>
        <dbReference type="ARBA" id="ARBA00010992"/>
    </source>
</evidence>
<evidence type="ECO:0000259" key="10">
    <source>
        <dbReference type="PROSITE" id="PS50850"/>
    </source>
</evidence>
<feature type="transmembrane region" description="Helical" evidence="9">
    <location>
        <begin position="203"/>
        <end position="222"/>
    </location>
</feature>
<protein>
    <recommendedName>
        <fullName evidence="10">Major facilitator superfamily (MFS) profile domain-containing protein</fullName>
    </recommendedName>
</protein>
<dbReference type="FunFam" id="1.20.1250.20:FF:000149">
    <property type="entry name" value="MFS transporter, SP family, general alpha glucoside:H+ symporter"/>
    <property type="match status" value="1"/>
</dbReference>
<organism evidence="11 12">
    <name type="scientific">Lithohypha guttulata</name>
    <dbReference type="NCBI Taxonomy" id="1690604"/>
    <lineage>
        <taxon>Eukaryota</taxon>
        <taxon>Fungi</taxon>
        <taxon>Dikarya</taxon>
        <taxon>Ascomycota</taxon>
        <taxon>Pezizomycotina</taxon>
        <taxon>Eurotiomycetes</taxon>
        <taxon>Chaetothyriomycetidae</taxon>
        <taxon>Chaetothyriales</taxon>
        <taxon>Trichomeriaceae</taxon>
        <taxon>Lithohypha</taxon>
    </lineage>
</organism>
<keyword evidence="5 9" id="KW-1133">Transmembrane helix</keyword>
<dbReference type="PROSITE" id="PS50850">
    <property type="entry name" value="MFS"/>
    <property type="match status" value="1"/>
</dbReference>
<feature type="transmembrane region" description="Helical" evidence="9">
    <location>
        <begin position="169"/>
        <end position="191"/>
    </location>
</feature>
<feature type="domain" description="Major facilitator superfamily (MFS) profile" evidence="10">
    <location>
        <begin position="67"/>
        <end position="513"/>
    </location>
</feature>